<dbReference type="SUPFAM" id="SSF81383">
    <property type="entry name" value="F-box domain"/>
    <property type="match status" value="1"/>
</dbReference>
<keyword evidence="1" id="KW-0472">Membrane</keyword>
<dbReference type="PANTHER" id="PTHR31672">
    <property type="entry name" value="BNACNNG10540D PROTEIN"/>
    <property type="match status" value="1"/>
</dbReference>
<organism evidence="3 4">
    <name type="scientific">Saponaria officinalis</name>
    <name type="common">Common soapwort</name>
    <name type="synonym">Lychnis saponaria</name>
    <dbReference type="NCBI Taxonomy" id="3572"/>
    <lineage>
        <taxon>Eukaryota</taxon>
        <taxon>Viridiplantae</taxon>
        <taxon>Streptophyta</taxon>
        <taxon>Embryophyta</taxon>
        <taxon>Tracheophyta</taxon>
        <taxon>Spermatophyta</taxon>
        <taxon>Magnoliopsida</taxon>
        <taxon>eudicotyledons</taxon>
        <taxon>Gunneridae</taxon>
        <taxon>Pentapetalae</taxon>
        <taxon>Caryophyllales</taxon>
        <taxon>Caryophyllaceae</taxon>
        <taxon>Caryophylleae</taxon>
        <taxon>Saponaria</taxon>
    </lineage>
</organism>
<dbReference type="Gene3D" id="1.20.1280.50">
    <property type="match status" value="1"/>
</dbReference>
<evidence type="ECO:0000259" key="2">
    <source>
        <dbReference type="PROSITE" id="PS50181"/>
    </source>
</evidence>
<dbReference type="PANTHER" id="PTHR31672:SF13">
    <property type="entry name" value="F-BOX PROTEIN CPR30-LIKE"/>
    <property type="match status" value="1"/>
</dbReference>
<proteinExistence type="predicted"/>
<evidence type="ECO:0000313" key="4">
    <source>
        <dbReference type="Proteomes" id="UP001443914"/>
    </source>
</evidence>
<comment type="caution">
    <text evidence="3">The sequence shown here is derived from an EMBL/GenBank/DDBJ whole genome shotgun (WGS) entry which is preliminary data.</text>
</comment>
<accession>A0AAW1H4U3</accession>
<feature type="domain" description="F-box" evidence="2">
    <location>
        <begin position="37"/>
        <end position="88"/>
    </location>
</feature>
<keyword evidence="1" id="KW-0812">Transmembrane</keyword>
<reference evidence="3" key="1">
    <citation type="submission" date="2024-03" db="EMBL/GenBank/DDBJ databases">
        <title>WGS assembly of Saponaria officinalis var. Norfolk2.</title>
        <authorList>
            <person name="Jenkins J."/>
            <person name="Shu S."/>
            <person name="Grimwood J."/>
            <person name="Barry K."/>
            <person name="Goodstein D."/>
            <person name="Schmutz J."/>
            <person name="Leebens-Mack J."/>
            <person name="Osbourn A."/>
        </authorList>
    </citation>
    <scope>NUCLEOTIDE SEQUENCE [LARGE SCALE GENOMIC DNA]</scope>
    <source>
        <strain evidence="3">JIC</strain>
    </source>
</reference>
<dbReference type="Pfam" id="PF12937">
    <property type="entry name" value="F-box-like"/>
    <property type="match status" value="1"/>
</dbReference>
<dbReference type="NCBIfam" id="TIGR01640">
    <property type="entry name" value="F_box_assoc_1"/>
    <property type="match status" value="1"/>
</dbReference>
<dbReference type="InterPro" id="IPR017451">
    <property type="entry name" value="F-box-assoc_interact_dom"/>
</dbReference>
<name>A0AAW1H4U3_SAPOF</name>
<feature type="transmembrane region" description="Helical" evidence="1">
    <location>
        <begin position="195"/>
        <end position="219"/>
    </location>
</feature>
<dbReference type="InterPro" id="IPR050796">
    <property type="entry name" value="SCF_F-box_component"/>
</dbReference>
<dbReference type="InterPro" id="IPR013187">
    <property type="entry name" value="F-box-assoc_dom_typ3"/>
</dbReference>
<gene>
    <name evidence="3" type="ORF">RND81_13G211700</name>
</gene>
<keyword evidence="1" id="KW-1133">Transmembrane helix</keyword>
<dbReference type="Pfam" id="PF08268">
    <property type="entry name" value="FBA_3"/>
    <property type="match status" value="1"/>
</dbReference>
<keyword evidence="4" id="KW-1185">Reference proteome</keyword>
<dbReference type="PROSITE" id="PS50181">
    <property type="entry name" value="FBOX"/>
    <property type="match status" value="1"/>
</dbReference>
<dbReference type="EMBL" id="JBDFQZ010000013">
    <property type="protein sequence ID" value="KAK9670594.1"/>
    <property type="molecule type" value="Genomic_DNA"/>
</dbReference>
<sequence length="380" mass="44385">MSAKKKKAATTTTTRMTDAVKILPRRQRRYPTRWKLRQDIPYLPKEVIFNILLYVPAEVLHEVARYVCKQWYDIVSDPDFVTAHCRRMSSNHSFLIQYSDRLHEASRIEPQLDMGTLNETPVGFPFDARVLCCCISLAVDSSGHYKLVHVSGIYYHQAKMQVFTIGVDKAWRSVDLRDIPVINAYERKLMRFRSFCFGGFIYWFTYWISSGISPFGFALDVDTEIIYQLSMPKDVIKTTQPPISISLGTGPGIVTKQDDDIWTVWKLTDAKSNEWTKLTRINTRPVYSQINNKFCPHFATDISPFRIFNGVLWLQCFDSAANYMVVHYDVAQERFEYFPIKRLHELGRWKDETRVRKLTTERGVVKQPGCSWIEVQRIKF</sequence>
<dbReference type="Proteomes" id="UP001443914">
    <property type="component" value="Unassembled WGS sequence"/>
</dbReference>
<protein>
    <recommendedName>
        <fullName evidence="2">F-box domain-containing protein</fullName>
    </recommendedName>
</protein>
<dbReference type="InterPro" id="IPR036047">
    <property type="entry name" value="F-box-like_dom_sf"/>
</dbReference>
<evidence type="ECO:0000313" key="3">
    <source>
        <dbReference type="EMBL" id="KAK9670594.1"/>
    </source>
</evidence>
<dbReference type="InterPro" id="IPR001810">
    <property type="entry name" value="F-box_dom"/>
</dbReference>
<dbReference type="AlphaFoldDB" id="A0AAW1H4U3"/>
<evidence type="ECO:0000256" key="1">
    <source>
        <dbReference type="SAM" id="Phobius"/>
    </source>
</evidence>